<dbReference type="InterPro" id="IPR004173">
    <property type="entry name" value="3H_domain"/>
</dbReference>
<dbReference type="PIRSF" id="PIRSF037847">
    <property type="entry name" value="NiaR"/>
    <property type="match status" value="1"/>
</dbReference>
<dbReference type="PATRIC" id="fig|1555112.3.peg.2967"/>
<name>A0A0K2SPK7_LIMPI</name>
<reference evidence="5" key="1">
    <citation type="submission" date="2015-07" db="EMBL/GenBank/DDBJ databases">
        <title>Complete genome sequence and phylogenetic analysis of Limnochorda pilosa.</title>
        <authorList>
            <person name="Watanabe M."/>
            <person name="Kojima H."/>
            <person name="Fukui M."/>
        </authorList>
    </citation>
    <scope>NUCLEOTIDE SEQUENCE [LARGE SCALE GENOMIC DNA]</scope>
    <source>
        <strain evidence="5">HC45</strain>
    </source>
</reference>
<gene>
    <name evidence="4" type="ORF">LIP_2925</name>
</gene>
<dbReference type="EMBL" id="AP014924">
    <property type="protein sequence ID" value="BAS28754.1"/>
    <property type="molecule type" value="Genomic_DNA"/>
</dbReference>
<feature type="domain" description="3H" evidence="2">
    <location>
        <begin position="77"/>
        <end position="173"/>
    </location>
</feature>
<keyword evidence="1" id="KW-0479">Metal-binding</keyword>
<sequence>MGGPGTRRSLIAERLRAAGVPVAGAQLAEGLGVSRQVIVQDVAVLRAAGAPILATPRGYVWVGEPGADPRFACRRVVAVDHAAGQIEVELNAVADLGGRVVDVVVEHPVYGELRGLVMTESRADVQEFLARLHQGGAGPLLTLTGGPHLHTLEAASQERLDRIVARLEALGFLIEERGEGSGPEHP</sequence>
<protein>
    <submittedName>
        <fullName evidence="4">Transcriptional regulator</fullName>
    </submittedName>
</protein>
<dbReference type="STRING" id="1555112.LIP_2925"/>
<feature type="binding site" evidence="1">
    <location>
        <position position="150"/>
    </location>
    <ligand>
        <name>Ni(2+)</name>
        <dbReference type="ChEBI" id="CHEBI:49786"/>
    </ligand>
</feature>
<dbReference type="Gene3D" id="1.10.10.10">
    <property type="entry name" value="Winged helix-like DNA-binding domain superfamily/Winged helix DNA-binding domain"/>
    <property type="match status" value="1"/>
</dbReference>
<dbReference type="SUPFAM" id="SSF75500">
    <property type="entry name" value="Putative transcriptional regulator TM1602, C-terminal domain"/>
    <property type="match status" value="1"/>
</dbReference>
<dbReference type="Pfam" id="PF02829">
    <property type="entry name" value="3H"/>
    <property type="match status" value="1"/>
</dbReference>
<accession>A0A0K2SPK7</accession>
<keyword evidence="1" id="KW-0533">Nickel</keyword>
<evidence type="ECO:0000259" key="3">
    <source>
        <dbReference type="Pfam" id="PF08279"/>
    </source>
</evidence>
<dbReference type="AlphaFoldDB" id="A0A0K2SPK7"/>
<feature type="binding site" evidence="1">
    <location>
        <position position="148"/>
    </location>
    <ligand>
        <name>Ni(2+)</name>
        <dbReference type="ChEBI" id="CHEBI:49786"/>
    </ligand>
</feature>
<evidence type="ECO:0000256" key="1">
    <source>
        <dbReference type="PIRSR" id="PIRSR037847-1"/>
    </source>
</evidence>
<dbReference type="InterPro" id="IPR036390">
    <property type="entry name" value="WH_DNA-bd_sf"/>
</dbReference>
<dbReference type="InterPro" id="IPR036388">
    <property type="entry name" value="WH-like_DNA-bd_sf"/>
</dbReference>
<dbReference type="Gene3D" id="3.30.1340.20">
    <property type="entry name" value="3H domain"/>
    <property type="match status" value="1"/>
</dbReference>
<proteinExistence type="predicted"/>
<dbReference type="PANTHER" id="PTHR40068:SF1">
    <property type="entry name" value="TRANSCRIPTION REPRESSOR NIAR-RELATED"/>
    <property type="match status" value="1"/>
</dbReference>
<feature type="domain" description="Helix-turn-helix type 11" evidence="3">
    <location>
        <begin position="7"/>
        <end position="59"/>
    </location>
</feature>
<dbReference type="PANTHER" id="PTHR40068">
    <property type="entry name" value="TRANSCRIPTION REPRESSOR NIAR-RELATED"/>
    <property type="match status" value="1"/>
</dbReference>
<feature type="binding site" evidence="1">
    <location>
        <position position="81"/>
    </location>
    <ligand>
        <name>Ni(2+)</name>
        <dbReference type="ChEBI" id="CHEBI:49786"/>
    </ligand>
</feature>
<dbReference type="OrthoDB" id="9792661at2"/>
<dbReference type="Pfam" id="PF08279">
    <property type="entry name" value="HTH_11"/>
    <property type="match status" value="1"/>
</dbReference>
<dbReference type="InterPro" id="IPR013196">
    <property type="entry name" value="HTH_11"/>
</dbReference>
<evidence type="ECO:0000313" key="4">
    <source>
        <dbReference type="EMBL" id="BAS28754.1"/>
    </source>
</evidence>
<keyword evidence="5" id="KW-1185">Reference proteome</keyword>
<dbReference type="InterPro" id="IPR026043">
    <property type="entry name" value="NadR"/>
</dbReference>
<dbReference type="KEGG" id="lpil:LIP_2925"/>
<reference evidence="5" key="2">
    <citation type="journal article" date="2016" name="Int. J. Syst. Evol. Microbiol.">
        <title>Complete genome sequence and cell structure of Limnochorda pilosa, a Gram-negative spore-former within the phylum Firmicutes.</title>
        <authorList>
            <person name="Watanabe M."/>
            <person name="Kojima H."/>
            <person name="Fukui M."/>
        </authorList>
    </citation>
    <scope>NUCLEOTIDE SEQUENCE [LARGE SCALE GENOMIC DNA]</scope>
    <source>
        <strain evidence="5">HC45</strain>
    </source>
</reference>
<feature type="binding site" evidence="1">
    <location>
        <position position="89"/>
    </location>
    <ligand>
        <name>Ni(2+)</name>
        <dbReference type="ChEBI" id="CHEBI:49786"/>
    </ligand>
</feature>
<evidence type="ECO:0000313" key="5">
    <source>
        <dbReference type="Proteomes" id="UP000065807"/>
    </source>
</evidence>
<evidence type="ECO:0000259" key="2">
    <source>
        <dbReference type="Pfam" id="PF02829"/>
    </source>
</evidence>
<dbReference type="SUPFAM" id="SSF46785">
    <property type="entry name" value="Winged helix' DNA-binding domain"/>
    <property type="match status" value="1"/>
</dbReference>
<organism evidence="4 5">
    <name type="scientific">Limnochorda pilosa</name>
    <dbReference type="NCBI Taxonomy" id="1555112"/>
    <lineage>
        <taxon>Bacteria</taxon>
        <taxon>Bacillati</taxon>
        <taxon>Bacillota</taxon>
        <taxon>Limnochordia</taxon>
        <taxon>Limnochordales</taxon>
        <taxon>Limnochordaceae</taxon>
        <taxon>Limnochorda</taxon>
    </lineage>
</organism>
<dbReference type="InterPro" id="IPR035922">
    <property type="entry name" value="3H_dom_sf"/>
</dbReference>
<dbReference type="Proteomes" id="UP000065807">
    <property type="component" value="Chromosome"/>
</dbReference>
<dbReference type="GO" id="GO:0046872">
    <property type="term" value="F:metal ion binding"/>
    <property type="evidence" value="ECO:0007669"/>
    <property type="project" value="UniProtKB-KW"/>
</dbReference>